<organism evidence="1 2">
    <name type="scientific">Streptomyces yanii</name>
    <dbReference type="NCBI Taxonomy" id="78510"/>
    <lineage>
        <taxon>Bacteria</taxon>
        <taxon>Bacillati</taxon>
        <taxon>Actinomycetota</taxon>
        <taxon>Actinomycetes</taxon>
        <taxon>Kitasatosporales</taxon>
        <taxon>Streptomycetaceae</taxon>
        <taxon>Streptomyces</taxon>
    </lineage>
</organism>
<dbReference type="Pfam" id="PF19505">
    <property type="entry name" value="DUF6039"/>
    <property type="match status" value="2"/>
</dbReference>
<protein>
    <submittedName>
        <fullName evidence="1">DUF6039 family protein</fullName>
    </submittedName>
</protein>
<accession>A0ABV5R3L6</accession>
<proteinExistence type="predicted"/>
<comment type="caution">
    <text evidence="1">The sequence shown here is derived from an EMBL/GenBank/DDBJ whole genome shotgun (WGS) entry which is preliminary data.</text>
</comment>
<dbReference type="InterPro" id="IPR046102">
    <property type="entry name" value="DUF6039"/>
</dbReference>
<sequence>MSIAPNTQDSGDRTALHQAAAAGDDVLQSANAGVVVERTAVIAAGLATEAHLFARQLTEAINKGNPGTATAFVYDETFGVQGRLHWMIHLRSMGDYERIMRTAATGPEPWSRLFVPGSVKDRVMLPQFWGMYNTSAEGDLAKQTAVFQGTERITGLPPAYQQTTIPLDRLLNSANCGVLIHRTGVLDYDLRSEGRQFAREVAESINSHVGDDVSVFVYEGAFGPADHLHWLIHMRSMDSYFRLLEMHVRNEDVRDLYFRELISAEKGGGTWARMFLPGTLVDTAMTPQQWHPDF</sequence>
<evidence type="ECO:0000313" key="2">
    <source>
        <dbReference type="Proteomes" id="UP001589710"/>
    </source>
</evidence>
<dbReference type="EMBL" id="JBHMCG010000040">
    <property type="protein sequence ID" value="MFB9572442.1"/>
    <property type="molecule type" value="Genomic_DNA"/>
</dbReference>
<reference evidence="1 2" key="1">
    <citation type="submission" date="2024-09" db="EMBL/GenBank/DDBJ databases">
        <authorList>
            <person name="Sun Q."/>
            <person name="Mori K."/>
        </authorList>
    </citation>
    <scope>NUCLEOTIDE SEQUENCE [LARGE SCALE GENOMIC DNA]</scope>
    <source>
        <strain evidence="1 2">JCM 3331</strain>
    </source>
</reference>
<dbReference type="RefSeq" id="WP_345519335.1">
    <property type="nucleotide sequence ID" value="NZ_BAAAXD010000053.1"/>
</dbReference>
<name>A0ABV5R3L6_9ACTN</name>
<evidence type="ECO:0000313" key="1">
    <source>
        <dbReference type="EMBL" id="MFB9572442.1"/>
    </source>
</evidence>
<keyword evidence="2" id="KW-1185">Reference proteome</keyword>
<gene>
    <name evidence="1" type="ORF">ACFFTL_08930</name>
</gene>
<dbReference type="Proteomes" id="UP001589710">
    <property type="component" value="Unassembled WGS sequence"/>
</dbReference>